<dbReference type="PROSITE" id="PS01359">
    <property type="entry name" value="ZF_PHD_1"/>
    <property type="match status" value="1"/>
</dbReference>
<evidence type="ECO:0000256" key="1">
    <source>
        <dbReference type="ARBA" id="ARBA00022723"/>
    </source>
</evidence>
<dbReference type="EMBL" id="CAAALY010254013">
    <property type="protein sequence ID" value="VEL37105.1"/>
    <property type="molecule type" value="Genomic_DNA"/>
</dbReference>
<feature type="compositionally biased region" description="Low complexity" evidence="5">
    <location>
        <begin position="477"/>
        <end position="490"/>
    </location>
</feature>
<feature type="compositionally biased region" description="Acidic residues" evidence="5">
    <location>
        <begin position="429"/>
        <end position="443"/>
    </location>
</feature>
<keyword evidence="8" id="KW-1185">Reference proteome</keyword>
<dbReference type="SUPFAM" id="SSF57903">
    <property type="entry name" value="FYVE/PHD zinc finger"/>
    <property type="match status" value="1"/>
</dbReference>
<name>A0A3S5AHA0_9PLAT</name>
<feature type="region of interest" description="Disordered" evidence="5">
    <location>
        <begin position="467"/>
        <end position="493"/>
    </location>
</feature>
<feature type="compositionally biased region" description="Polar residues" evidence="5">
    <location>
        <begin position="386"/>
        <end position="398"/>
    </location>
</feature>
<proteinExistence type="predicted"/>
<keyword evidence="4" id="KW-0862">Zinc</keyword>
<dbReference type="InterPro" id="IPR019786">
    <property type="entry name" value="Zinc_finger_PHD-type_CS"/>
</dbReference>
<dbReference type="InterPro" id="IPR011011">
    <property type="entry name" value="Znf_FYVE_PHD"/>
</dbReference>
<accession>A0A3S5AHA0</accession>
<evidence type="ECO:0000256" key="5">
    <source>
        <dbReference type="SAM" id="MobiDB-lite"/>
    </source>
</evidence>
<protein>
    <recommendedName>
        <fullName evidence="6">Zinc finger PHD-type domain-containing protein</fullName>
    </recommendedName>
</protein>
<dbReference type="CDD" id="cd15567">
    <property type="entry name" value="PHD4_NSD"/>
    <property type="match status" value="1"/>
</dbReference>
<keyword evidence="1" id="KW-0479">Metal-binding</keyword>
<dbReference type="InterPro" id="IPR055197">
    <property type="entry name" value="PHDvar_NSD"/>
</dbReference>
<dbReference type="OrthoDB" id="6288764at2759"/>
<feature type="region of interest" description="Disordered" evidence="5">
    <location>
        <begin position="386"/>
        <end position="446"/>
    </location>
</feature>
<dbReference type="CDD" id="cd15566">
    <property type="entry name" value="PHD3_NSD"/>
    <property type="match status" value="1"/>
</dbReference>
<organism evidence="7 8">
    <name type="scientific">Protopolystoma xenopodis</name>
    <dbReference type="NCBI Taxonomy" id="117903"/>
    <lineage>
        <taxon>Eukaryota</taxon>
        <taxon>Metazoa</taxon>
        <taxon>Spiralia</taxon>
        <taxon>Lophotrochozoa</taxon>
        <taxon>Platyhelminthes</taxon>
        <taxon>Monogenea</taxon>
        <taxon>Polyopisthocotylea</taxon>
        <taxon>Polystomatidea</taxon>
        <taxon>Polystomatidae</taxon>
        <taxon>Protopolystoma</taxon>
    </lineage>
</organism>
<feature type="non-terminal residue" evidence="7">
    <location>
        <position position="1"/>
    </location>
</feature>
<evidence type="ECO:0000256" key="4">
    <source>
        <dbReference type="ARBA" id="ARBA00022833"/>
    </source>
</evidence>
<dbReference type="Pfam" id="PF23004">
    <property type="entry name" value="PHDvar_NSD"/>
    <property type="match status" value="1"/>
</dbReference>
<keyword evidence="2" id="KW-0677">Repeat</keyword>
<dbReference type="InterPro" id="IPR001965">
    <property type="entry name" value="Znf_PHD"/>
</dbReference>
<dbReference type="GO" id="GO:0008270">
    <property type="term" value="F:zinc ion binding"/>
    <property type="evidence" value="ECO:0007669"/>
    <property type="project" value="UniProtKB-KW"/>
</dbReference>
<evidence type="ECO:0000256" key="2">
    <source>
        <dbReference type="ARBA" id="ARBA00022737"/>
    </source>
</evidence>
<evidence type="ECO:0000256" key="3">
    <source>
        <dbReference type="ARBA" id="ARBA00022771"/>
    </source>
</evidence>
<dbReference type="Proteomes" id="UP000784294">
    <property type="component" value="Unassembled WGS sequence"/>
</dbReference>
<reference evidence="7" key="1">
    <citation type="submission" date="2018-11" db="EMBL/GenBank/DDBJ databases">
        <authorList>
            <consortium name="Pathogen Informatics"/>
        </authorList>
    </citation>
    <scope>NUCLEOTIDE SEQUENCE</scope>
</reference>
<evidence type="ECO:0000313" key="8">
    <source>
        <dbReference type="Proteomes" id="UP000784294"/>
    </source>
</evidence>
<dbReference type="SMART" id="SM00249">
    <property type="entry name" value="PHD"/>
    <property type="match status" value="1"/>
</dbReference>
<dbReference type="Gene3D" id="3.30.40.10">
    <property type="entry name" value="Zinc/RING finger domain, C3HC4 (zinc finger)"/>
    <property type="match status" value="1"/>
</dbReference>
<dbReference type="GO" id="GO:0006338">
    <property type="term" value="P:chromatin remodeling"/>
    <property type="evidence" value="ECO:0007669"/>
    <property type="project" value="UniProtKB-ARBA"/>
</dbReference>
<dbReference type="AlphaFoldDB" id="A0A3S5AHA0"/>
<sequence length="556" mass="61298">LTRCLRCPAAYHPGQWCLPAGCQEVAPNWIVCPRHAKDTTTGLSIFWRNFPFPEVAAPCKKQYAVEDTIKTTIDSSNHPEADEFKLHTSGVSTMPATDTMAFDTTQLEIPCSSLSLSPVSPSRRAQVTKLAGLLSSSAGVYPPRLRAMLRPTNVSWCFICSKGGRIVCCESCPASFHEECLNVGKVVYVERKLKKIEISDVCLIPVPDKFICEDCTNGRMPRYGEIFWVRLPPPLNQQAAAIPSSGNPAQASDSLVEFSPNCLRPPDFASLVGGMPWWPAEVVAPTRLPFSESEDEENLENEAEAEADFGRIANRPRELAKRPEREKFGRQATDAGDKCVELAKASPNLRFSRARASLLSQMANKPGLLGFFPVRLFGLTCTSSQEPNTLLSENGVQKSKQKARSGRPQPCGRKSRQPKNVCTFNSENELGDEVGEGGGDSDEEKSTHHVWPVYLWTSRARVFPYEEGDDKRDDQHSSSSNNTSGDSDTGLGQQESDALNLFVGIEGDYLGNSVSMTLSVKLIDSWSRGIRRRILVELTFESLHLTLSFEVEVISS</sequence>
<dbReference type="InterPro" id="IPR013083">
    <property type="entry name" value="Znf_RING/FYVE/PHD"/>
</dbReference>
<evidence type="ECO:0000313" key="7">
    <source>
        <dbReference type="EMBL" id="VEL37105.1"/>
    </source>
</evidence>
<gene>
    <name evidence="7" type="ORF">PXEA_LOCUS30545</name>
</gene>
<keyword evidence="3" id="KW-0863">Zinc-finger</keyword>
<feature type="domain" description="Zinc finger PHD-type" evidence="6">
    <location>
        <begin position="156"/>
        <end position="216"/>
    </location>
</feature>
<evidence type="ECO:0000259" key="6">
    <source>
        <dbReference type="SMART" id="SM00249"/>
    </source>
</evidence>
<comment type="caution">
    <text evidence="7">The sequence shown here is derived from an EMBL/GenBank/DDBJ whole genome shotgun (WGS) entry which is preliminary data.</text>
</comment>